<reference evidence="2 3" key="1">
    <citation type="journal article" date="2021" name="Nat. Plants">
        <title>The Taxus genome provides insights into paclitaxel biosynthesis.</title>
        <authorList>
            <person name="Xiong X."/>
            <person name="Gou J."/>
            <person name="Liao Q."/>
            <person name="Li Y."/>
            <person name="Zhou Q."/>
            <person name="Bi G."/>
            <person name="Li C."/>
            <person name="Du R."/>
            <person name="Wang X."/>
            <person name="Sun T."/>
            <person name="Guo L."/>
            <person name="Liang H."/>
            <person name="Lu P."/>
            <person name="Wu Y."/>
            <person name="Zhang Z."/>
            <person name="Ro D.K."/>
            <person name="Shang Y."/>
            <person name="Huang S."/>
            <person name="Yan J."/>
        </authorList>
    </citation>
    <scope>NUCLEOTIDE SEQUENCE [LARGE SCALE GENOMIC DNA]</scope>
    <source>
        <strain evidence="2">Ta-2019</strain>
    </source>
</reference>
<proteinExistence type="inferred from homology"/>
<evidence type="ECO:0000256" key="1">
    <source>
        <dbReference type="ARBA" id="ARBA00009995"/>
    </source>
</evidence>
<dbReference type="EMBL" id="JAHRHJ020003337">
    <property type="protein sequence ID" value="KAH9291923.1"/>
    <property type="molecule type" value="Genomic_DNA"/>
</dbReference>
<accession>A0AA38F6X2</accession>
<dbReference type="PANTHER" id="PTHR48047:SF107">
    <property type="entry name" value="UDP-GLYCOSYLTRANSFERASE 92A1-LIKE"/>
    <property type="match status" value="1"/>
</dbReference>
<sequence>MGHCIPSLDLAKLLASHCLAVSYVTTPTIARRLEGPVDESRQVSGLDIRLVGLTPPSAIEGVPEGRESMDLLPPESTIPVFSFVENLRLPFDSWMENQGVCRPVCIISDMFIDWTVQSSERFQIPRVVFATCGAFGTSVLHAVCDALSKNALKQEGDCIIVENVVSSALIFTREQIPGRYFDADQADPRLKILMGKMESISKCRGILFNSFDGLESRYLQYWIELLSGKPIWSVGPVIPLGCNAFMRGKSADISEDMLLQWLDAQRPRSVVYVSFGSQTFLSQEQIMALARGLEASNQAFIWSIKVSPENKFSCRFEQAGI</sequence>
<name>A0AA38F6X2_TAXCH</name>
<gene>
    <name evidence="2" type="ORF">KI387_042888</name>
</gene>
<dbReference type="SUPFAM" id="SSF53756">
    <property type="entry name" value="UDP-Glycosyltransferase/glycogen phosphorylase"/>
    <property type="match status" value="1"/>
</dbReference>
<dbReference type="Proteomes" id="UP000824469">
    <property type="component" value="Unassembled WGS sequence"/>
</dbReference>
<comment type="similarity">
    <text evidence="1">Belongs to the UDP-glycosyltransferase family.</text>
</comment>
<dbReference type="AlphaFoldDB" id="A0AA38F6X2"/>
<dbReference type="GO" id="GO:0035251">
    <property type="term" value="F:UDP-glucosyltransferase activity"/>
    <property type="evidence" value="ECO:0007669"/>
    <property type="project" value="TreeGrafter"/>
</dbReference>
<dbReference type="PANTHER" id="PTHR48047">
    <property type="entry name" value="GLYCOSYLTRANSFERASE"/>
    <property type="match status" value="1"/>
</dbReference>
<keyword evidence="3" id="KW-1185">Reference proteome</keyword>
<evidence type="ECO:0000313" key="2">
    <source>
        <dbReference type="EMBL" id="KAH9291923.1"/>
    </source>
</evidence>
<dbReference type="Gene3D" id="3.40.50.2000">
    <property type="entry name" value="Glycogen Phosphorylase B"/>
    <property type="match status" value="2"/>
</dbReference>
<organism evidence="2 3">
    <name type="scientific">Taxus chinensis</name>
    <name type="common">Chinese yew</name>
    <name type="synonym">Taxus wallichiana var. chinensis</name>
    <dbReference type="NCBI Taxonomy" id="29808"/>
    <lineage>
        <taxon>Eukaryota</taxon>
        <taxon>Viridiplantae</taxon>
        <taxon>Streptophyta</taxon>
        <taxon>Embryophyta</taxon>
        <taxon>Tracheophyta</taxon>
        <taxon>Spermatophyta</taxon>
        <taxon>Pinopsida</taxon>
        <taxon>Pinidae</taxon>
        <taxon>Conifers II</taxon>
        <taxon>Cupressales</taxon>
        <taxon>Taxaceae</taxon>
        <taxon>Taxus</taxon>
    </lineage>
</organism>
<protein>
    <submittedName>
        <fullName evidence="2">Uncharacterized protein</fullName>
    </submittedName>
</protein>
<comment type="caution">
    <text evidence="2">The sequence shown here is derived from an EMBL/GenBank/DDBJ whole genome shotgun (WGS) entry which is preliminary data.</text>
</comment>
<evidence type="ECO:0000313" key="3">
    <source>
        <dbReference type="Proteomes" id="UP000824469"/>
    </source>
</evidence>